<comment type="caution">
    <text evidence="1">The sequence shown here is derived from an EMBL/GenBank/DDBJ whole genome shotgun (WGS) entry which is preliminary data.</text>
</comment>
<keyword evidence="2" id="KW-1185">Reference proteome</keyword>
<dbReference type="AlphaFoldDB" id="A0A4Z0P3R2"/>
<dbReference type="EMBL" id="SRLA01000004">
    <property type="protein sequence ID" value="TGE05588.1"/>
    <property type="molecule type" value="Genomic_DNA"/>
</dbReference>
<proteinExistence type="predicted"/>
<accession>A0A4Z0P3R2</accession>
<evidence type="ECO:0000313" key="2">
    <source>
        <dbReference type="Proteomes" id="UP000298337"/>
    </source>
</evidence>
<evidence type="ECO:0008006" key="3">
    <source>
        <dbReference type="Google" id="ProtNLM"/>
    </source>
</evidence>
<protein>
    <recommendedName>
        <fullName evidence="3">DUF551 domain-containing protein</fullName>
    </recommendedName>
</protein>
<dbReference type="RefSeq" id="WP_135435901.1">
    <property type="nucleotide sequence ID" value="NZ_SRLA01000004.1"/>
</dbReference>
<dbReference type="Proteomes" id="UP000298337">
    <property type="component" value="Unassembled WGS sequence"/>
</dbReference>
<gene>
    <name evidence="1" type="ORF">EU556_20010</name>
</gene>
<reference evidence="1 2" key="1">
    <citation type="submission" date="2019-04" db="EMBL/GenBank/DDBJ databases">
        <authorList>
            <person name="Feng G."/>
            <person name="Zhang J."/>
            <person name="Zhu H."/>
        </authorList>
    </citation>
    <scope>NUCLEOTIDE SEQUENCE [LARGE SCALE GENOMIC DNA]</scope>
    <source>
        <strain evidence="1 2">92R-1</strain>
    </source>
</reference>
<sequence>MEQNKTERISQGLPAHTNEPAEYNGIRGYWVQSECVFIEGQDPSQAVMRFRKDFPTGSIAVGHNLGTDGVHSIKLRKQLTDAQKVAEDAFQHAASLSEQLHHATQEEERWVSTKERLPEVGWNDRLSHPVYVYGLGRPPGIRHYEPGAESWYDAAHGCDEPRHWYSHWMPVPAPPKTTCPTPCGACKKGGVEG</sequence>
<organism evidence="1 2">
    <name type="scientific">Hymenobacter fodinae</name>
    <dbReference type="NCBI Taxonomy" id="2510796"/>
    <lineage>
        <taxon>Bacteria</taxon>
        <taxon>Pseudomonadati</taxon>
        <taxon>Bacteroidota</taxon>
        <taxon>Cytophagia</taxon>
        <taxon>Cytophagales</taxon>
        <taxon>Hymenobacteraceae</taxon>
        <taxon>Hymenobacter</taxon>
    </lineage>
</organism>
<evidence type="ECO:0000313" key="1">
    <source>
        <dbReference type="EMBL" id="TGE05588.1"/>
    </source>
</evidence>
<name>A0A4Z0P3R2_9BACT</name>